<comment type="caution">
    <text evidence="2">The sequence shown here is derived from an EMBL/GenBank/DDBJ whole genome shotgun (WGS) entry which is preliminary data.</text>
</comment>
<dbReference type="PATRIC" id="fig|741277.3.peg.3491"/>
<dbReference type="Pfam" id="PF00502">
    <property type="entry name" value="Phycobilisome"/>
    <property type="match status" value="1"/>
</dbReference>
<dbReference type="Proteomes" id="UP000004344">
    <property type="component" value="Unassembled WGS sequence"/>
</dbReference>
<dbReference type="EMBL" id="AGIZ01000014">
    <property type="protein sequence ID" value="EHC09373.1"/>
    <property type="molecule type" value="Genomic_DNA"/>
</dbReference>
<evidence type="ECO:0000313" key="3">
    <source>
        <dbReference type="Proteomes" id="UP000004344"/>
    </source>
</evidence>
<gene>
    <name evidence="2" type="ORF">FJSC11DRAFT_4010</name>
</gene>
<dbReference type="SUPFAM" id="SSF46458">
    <property type="entry name" value="Globin-like"/>
    <property type="match status" value="1"/>
</dbReference>
<reference evidence="2 3" key="1">
    <citation type="submission" date="2011-09" db="EMBL/GenBank/DDBJ databases">
        <title>The draft genome of Fischerella sp. JSC-11.</title>
        <authorList>
            <consortium name="US DOE Joint Genome Institute (JGI-PGF)"/>
            <person name="Lucas S."/>
            <person name="Han J."/>
            <person name="Lapidus A."/>
            <person name="Cheng J.-F."/>
            <person name="Goodwin L."/>
            <person name="Pitluck S."/>
            <person name="Peters L."/>
            <person name="Land M.L."/>
            <person name="Hauser L."/>
            <person name="Sarkisova S."/>
            <person name="Bryant D.A."/>
            <person name="Brown I."/>
            <person name="Woyke T.J."/>
        </authorList>
    </citation>
    <scope>NUCLEOTIDE SEQUENCE [LARGE SCALE GENOMIC DNA]</scope>
    <source>
        <strain evidence="2 3">JSC-11</strain>
    </source>
</reference>
<name>G6FYR1_9CYAN</name>
<dbReference type="GO" id="GO:0031676">
    <property type="term" value="C:plasma membrane-derived thylakoid membrane"/>
    <property type="evidence" value="ECO:0007669"/>
    <property type="project" value="UniProtKB-SubCell"/>
</dbReference>
<evidence type="ECO:0000313" key="2">
    <source>
        <dbReference type="EMBL" id="EHC09373.1"/>
    </source>
</evidence>
<proteinExistence type="predicted"/>
<dbReference type="GO" id="GO:0015979">
    <property type="term" value="P:photosynthesis"/>
    <property type="evidence" value="ECO:0007669"/>
    <property type="project" value="InterPro"/>
</dbReference>
<comment type="subcellular location">
    <subcellularLocation>
        <location evidence="1">Cellular thylakoid membrane</location>
        <topology evidence="1">Peripheral membrane protein</topology>
        <orientation evidence="1">Cytoplasmic side</orientation>
    </subcellularLocation>
</comment>
<dbReference type="GO" id="GO:0030089">
    <property type="term" value="C:phycobilisome"/>
    <property type="evidence" value="ECO:0007669"/>
    <property type="project" value="InterPro"/>
</dbReference>
<dbReference type="InterPro" id="IPR012128">
    <property type="entry name" value="Phycobilisome_asu/bsu"/>
</dbReference>
<dbReference type="InterPro" id="IPR009050">
    <property type="entry name" value="Globin-like_sf"/>
</dbReference>
<protein>
    <submittedName>
        <fullName evidence="2">Uncharacterized protein</fullName>
    </submittedName>
</protein>
<evidence type="ECO:0000256" key="1">
    <source>
        <dbReference type="ARBA" id="ARBA00004445"/>
    </source>
</evidence>
<keyword evidence="3" id="KW-1185">Reference proteome</keyword>
<sequence length="362" mass="42120">MMLKSVEIIQNPSTERFLKLWSRRYTLDFSHMSLEKSLYTSLITTASPEGRALTSAKLRNNLLSINCQMGCMQAKTFYSYIPNIVDLNEARLITQFAFRVYKKILDIYEKHSVEINVPTNTTLENNHIFILGIPEITELAYSLEPVLLVFQEQHVISRDWRSLGFMTTQLNFTNQLILKKLTPTEKILLTPYLKFVEEQVAMPWQRVCAAAVKYEIDSPELKLIEQMILATPKIAESVYQQLVELLPNHHSRRGELSKADVKHSCLRDLNMFQAYLWLCFLEKSMTSIETELLPLCVMVVEGVGIQWEMTEKWCQILTETIISHLNTEQKKLLCPYLQQMQQLFLQERSRLGYKKELAEGII</sequence>
<dbReference type="AlphaFoldDB" id="G6FYR1"/>
<accession>G6FYR1</accession>
<organism evidence="2 3">
    <name type="scientific">Fischerella thermalis JSC-11</name>
    <dbReference type="NCBI Taxonomy" id="741277"/>
    <lineage>
        <taxon>Bacteria</taxon>
        <taxon>Bacillati</taxon>
        <taxon>Cyanobacteriota</taxon>
        <taxon>Cyanophyceae</taxon>
        <taxon>Nostocales</taxon>
        <taxon>Hapalosiphonaceae</taxon>
        <taxon>Fischerella</taxon>
    </lineage>
</organism>